<proteinExistence type="predicted"/>
<organism evidence="2 3">
    <name type="scientific">Celeribacter baekdonensis</name>
    <dbReference type="NCBI Taxonomy" id="875171"/>
    <lineage>
        <taxon>Bacteria</taxon>
        <taxon>Pseudomonadati</taxon>
        <taxon>Pseudomonadota</taxon>
        <taxon>Alphaproteobacteria</taxon>
        <taxon>Rhodobacterales</taxon>
        <taxon>Roseobacteraceae</taxon>
        <taxon>Celeribacter</taxon>
    </lineage>
</organism>
<evidence type="ECO:0000256" key="1">
    <source>
        <dbReference type="SAM" id="Phobius"/>
    </source>
</evidence>
<keyword evidence="1" id="KW-0812">Transmembrane</keyword>
<name>A0A1G7I3T8_9RHOB</name>
<keyword evidence="1" id="KW-1133">Transmembrane helix</keyword>
<dbReference type="OrthoDB" id="9816293at2"/>
<dbReference type="Proteomes" id="UP000182284">
    <property type="component" value="Unassembled WGS sequence"/>
</dbReference>
<feature type="transmembrane region" description="Helical" evidence="1">
    <location>
        <begin position="84"/>
        <end position="117"/>
    </location>
</feature>
<evidence type="ECO:0008006" key="4">
    <source>
        <dbReference type="Google" id="ProtNLM"/>
    </source>
</evidence>
<dbReference type="Pfam" id="PF04304">
    <property type="entry name" value="DUF454"/>
    <property type="match status" value="1"/>
</dbReference>
<protein>
    <recommendedName>
        <fullName evidence="4">DUF454 domain-containing protein</fullName>
    </recommendedName>
</protein>
<sequence length="122" mass="13371">MVERMSKYVHLTLGGFCVALGLIGAVLPVLPTTGFLILAAFFFTKGSPRLRMWLLDHAHFGPLIRNWEETGAIPRRIKILSISMMAASFVICLILGLPAYVLIAQAVLMSAGAAYILTRPDR</sequence>
<dbReference type="PIRSF" id="PIRSF016789">
    <property type="entry name" value="DUF454"/>
    <property type="match status" value="1"/>
</dbReference>
<reference evidence="2 3" key="1">
    <citation type="submission" date="2016-10" db="EMBL/GenBank/DDBJ databases">
        <authorList>
            <person name="de Groot N.N."/>
        </authorList>
    </citation>
    <scope>NUCLEOTIDE SEQUENCE [LARGE SCALE GENOMIC DNA]</scope>
    <source>
        <strain evidence="2 3">DSM 27375</strain>
    </source>
</reference>
<feature type="transmembrane region" description="Helical" evidence="1">
    <location>
        <begin position="12"/>
        <end position="43"/>
    </location>
</feature>
<dbReference type="EMBL" id="FNBL01000002">
    <property type="protein sequence ID" value="SDF07258.1"/>
    <property type="molecule type" value="Genomic_DNA"/>
</dbReference>
<dbReference type="GO" id="GO:0005886">
    <property type="term" value="C:plasma membrane"/>
    <property type="evidence" value="ECO:0007669"/>
    <property type="project" value="TreeGrafter"/>
</dbReference>
<accession>A0A1G7I3T8</accession>
<evidence type="ECO:0000313" key="3">
    <source>
        <dbReference type="Proteomes" id="UP000182284"/>
    </source>
</evidence>
<dbReference type="PANTHER" id="PTHR35813:SF1">
    <property type="entry name" value="INNER MEMBRANE PROTEIN YBAN"/>
    <property type="match status" value="1"/>
</dbReference>
<evidence type="ECO:0000313" key="2">
    <source>
        <dbReference type="EMBL" id="SDF07258.1"/>
    </source>
</evidence>
<dbReference type="InterPro" id="IPR007401">
    <property type="entry name" value="DUF454"/>
</dbReference>
<gene>
    <name evidence="2" type="ORF">SAMN04488117_102182</name>
</gene>
<dbReference type="PANTHER" id="PTHR35813">
    <property type="entry name" value="INNER MEMBRANE PROTEIN YBAN"/>
    <property type="match status" value="1"/>
</dbReference>
<dbReference type="AlphaFoldDB" id="A0A1G7I3T8"/>
<keyword evidence="1" id="KW-0472">Membrane</keyword>